<reference evidence="3" key="1">
    <citation type="submission" date="2022-11" db="UniProtKB">
        <authorList>
            <consortium name="WormBaseParasite"/>
        </authorList>
    </citation>
    <scope>IDENTIFICATION</scope>
</reference>
<organism evidence="2 3">
    <name type="scientific">Panagrolaimus davidi</name>
    <dbReference type="NCBI Taxonomy" id="227884"/>
    <lineage>
        <taxon>Eukaryota</taxon>
        <taxon>Metazoa</taxon>
        <taxon>Ecdysozoa</taxon>
        <taxon>Nematoda</taxon>
        <taxon>Chromadorea</taxon>
        <taxon>Rhabditida</taxon>
        <taxon>Tylenchina</taxon>
        <taxon>Panagrolaimomorpha</taxon>
        <taxon>Panagrolaimoidea</taxon>
        <taxon>Panagrolaimidae</taxon>
        <taxon>Panagrolaimus</taxon>
    </lineage>
</organism>
<evidence type="ECO:0000313" key="2">
    <source>
        <dbReference type="Proteomes" id="UP000887578"/>
    </source>
</evidence>
<name>A0A914P375_9BILA</name>
<evidence type="ECO:0000313" key="3">
    <source>
        <dbReference type="WBParaSite" id="PDA_v2.g12301.t1"/>
    </source>
</evidence>
<feature type="region of interest" description="Disordered" evidence="1">
    <location>
        <begin position="228"/>
        <end position="278"/>
    </location>
</feature>
<accession>A0A914P375</accession>
<dbReference type="Proteomes" id="UP000887578">
    <property type="component" value="Unplaced"/>
</dbReference>
<dbReference type="WBParaSite" id="PDA_v2.g12301.t1">
    <property type="protein sequence ID" value="PDA_v2.g12301.t1"/>
    <property type="gene ID" value="PDA_v2.g12301"/>
</dbReference>
<evidence type="ECO:0000256" key="1">
    <source>
        <dbReference type="SAM" id="MobiDB-lite"/>
    </source>
</evidence>
<proteinExistence type="predicted"/>
<feature type="compositionally biased region" description="Basic residues" evidence="1">
    <location>
        <begin position="255"/>
        <end position="264"/>
    </location>
</feature>
<keyword evidence="2" id="KW-1185">Reference proteome</keyword>
<sequence>MAENIAAPSTNVQSSEKILDCEIDDTKKLPPFSSWKPSSPDFILRNPNVLSIKSAVEKSNKIDATVYENVQAGTSLTEGNTEIPVIEEAIIVEELVDFDIPVKEECTEPKTESYSKKKDEVMQFKTSKRFDFSPSISLLPKLKDVAPLKPVNSLSLEINMSEKTAPVFEPRQQSFFQSNTVSKKKPNSKLSRIRKNIRLSNASTSALPQTKPHFSTTKPIVTTIKSHMNSTNSSSLPVPHHPVTGGKTIKMGPPVKRKYNKRCKPQTPPPSNESPQCELLPDKGIKMVIRIPKNM</sequence>
<protein>
    <submittedName>
        <fullName evidence="3">Uncharacterized protein</fullName>
    </submittedName>
</protein>
<dbReference type="AlphaFoldDB" id="A0A914P375"/>